<dbReference type="eggNOG" id="KOG4197">
    <property type="taxonomic scope" value="Eukaryota"/>
</dbReference>
<name>A0A0A0KQ79_CUCSA</name>
<dbReference type="EMBL" id="CM002926">
    <property type="protein sequence ID" value="KGN49881.1"/>
    <property type="molecule type" value="Genomic_DNA"/>
</dbReference>
<accession>A0A0A0KQ79</accession>
<evidence type="ECO:0000256" key="2">
    <source>
        <dbReference type="PROSITE-ProRule" id="PRU00708"/>
    </source>
</evidence>
<dbReference type="Pfam" id="PF01535">
    <property type="entry name" value="PPR"/>
    <property type="match status" value="4"/>
</dbReference>
<reference evidence="3 4" key="2">
    <citation type="journal article" date="2009" name="PLoS ONE">
        <title>An integrated genetic and cytogenetic map of the cucumber genome.</title>
        <authorList>
            <person name="Ren Y."/>
            <person name="Zhang Z."/>
            <person name="Liu J."/>
            <person name="Staub J.E."/>
            <person name="Han Y."/>
            <person name="Cheng Z."/>
            <person name="Li X."/>
            <person name="Lu J."/>
            <person name="Miao H."/>
            <person name="Kang H."/>
            <person name="Xie B."/>
            <person name="Gu X."/>
            <person name="Wang X."/>
            <person name="Du Y."/>
            <person name="Jin W."/>
            <person name="Huang S."/>
        </authorList>
    </citation>
    <scope>NUCLEOTIDE SEQUENCE [LARGE SCALE GENOMIC DNA]</scope>
    <source>
        <strain evidence="4">cv. 9930</strain>
    </source>
</reference>
<dbReference type="Pfam" id="PF20431">
    <property type="entry name" value="E_motif"/>
    <property type="match status" value="1"/>
</dbReference>
<proteinExistence type="predicted"/>
<evidence type="ECO:0000313" key="3">
    <source>
        <dbReference type="EMBL" id="KGN49881.1"/>
    </source>
</evidence>
<dbReference type="NCBIfam" id="TIGR00756">
    <property type="entry name" value="PPR"/>
    <property type="match status" value="6"/>
</dbReference>
<dbReference type="PROSITE" id="PS51375">
    <property type="entry name" value="PPR"/>
    <property type="match status" value="5"/>
</dbReference>
<reference evidence="3 4" key="3">
    <citation type="journal article" date="2010" name="BMC Genomics">
        <title>Transcriptome sequencing and comparative analysis of cucumber flowers with different sex types.</title>
        <authorList>
            <person name="Guo S."/>
            <person name="Zheng Y."/>
            <person name="Joung J.G."/>
            <person name="Liu S."/>
            <person name="Zhang Z."/>
            <person name="Crasta O.R."/>
            <person name="Sobral B.W."/>
            <person name="Xu Y."/>
            <person name="Huang S."/>
            <person name="Fei Z."/>
        </authorList>
    </citation>
    <scope>NUCLEOTIDE SEQUENCE [LARGE SCALE GENOMIC DNA]</scope>
    <source>
        <strain evidence="4">cv. 9930</strain>
    </source>
</reference>
<reference evidence="3 4" key="4">
    <citation type="journal article" date="2011" name="BMC Genomics">
        <title>RNA-Seq improves annotation of protein-coding genes in the cucumber genome.</title>
        <authorList>
            <person name="Li Z."/>
            <person name="Zhang Z."/>
            <person name="Yan P."/>
            <person name="Huang S."/>
            <person name="Fei Z."/>
            <person name="Lin K."/>
        </authorList>
    </citation>
    <scope>NUCLEOTIDE SEQUENCE [LARGE SCALE GENOMIC DNA]</scope>
    <source>
        <strain evidence="4">cv. 9930</strain>
    </source>
</reference>
<organism evidence="3 4">
    <name type="scientific">Cucumis sativus</name>
    <name type="common">Cucumber</name>
    <dbReference type="NCBI Taxonomy" id="3659"/>
    <lineage>
        <taxon>Eukaryota</taxon>
        <taxon>Viridiplantae</taxon>
        <taxon>Streptophyta</taxon>
        <taxon>Embryophyta</taxon>
        <taxon>Tracheophyta</taxon>
        <taxon>Spermatophyta</taxon>
        <taxon>Magnoliopsida</taxon>
        <taxon>eudicotyledons</taxon>
        <taxon>Gunneridae</taxon>
        <taxon>Pentapetalae</taxon>
        <taxon>rosids</taxon>
        <taxon>fabids</taxon>
        <taxon>Cucurbitales</taxon>
        <taxon>Cucurbitaceae</taxon>
        <taxon>Benincaseae</taxon>
        <taxon>Cucumis</taxon>
    </lineage>
</organism>
<dbReference type="GO" id="GO:0099402">
    <property type="term" value="P:plant organ development"/>
    <property type="evidence" value="ECO:0007669"/>
    <property type="project" value="UniProtKB-ARBA"/>
</dbReference>
<dbReference type="Gene3D" id="1.25.40.10">
    <property type="entry name" value="Tetratricopeptide repeat domain"/>
    <property type="match status" value="5"/>
</dbReference>
<dbReference type="InterPro" id="IPR002885">
    <property type="entry name" value="PPR_rpt"/>
</dbReference>
<keyword evidence="4" id="KW-1185">Reference proteome</keyword>
<dbReference type="InterPro" id="IPR046848">
    <property type="entry name" value="E_motif"/>
</dbReference>
<dbReference type="InterPro" id="IPR046960">
    <property type="entry name" value="PPR_At4g14850-like_plant"/>
</dbReference>
<reference evidence="3 4" key="1">
    <citation type="journal article" date="2009" name="Nat. Genet.">
        <title>The genome of the cucumber, Cucumis sativus L.</title>
        <authorList>
            <person name="Huang S."/>
            <person name="Li R."/>
            <person name="Zhang Z."/>
            <person name="Li L."/>
            <person name="Gu X."/>
            <person name="Fan W."/>
            <person name="Lucas W.J."/>
            <person name="Wang X."/>
            <person name="Xie B."/>
            <person name="Ni P."/>
            <person name="Ren Y."/>
            <person name="Zhu H."/>
            <person name="Li J."/>
            <person name="Lin K."/>
            <person name="Jin W."/>
            <person name="Fei Z."/>
            <person name="Li G."/>
            <person name="Staub J."/>
            <person name="Kilian A."/>
            <person name="van der Vossen E.A."/>
            <person name="Wu Y."/>
            <person name="Guo J."/>
            <person name="He J."/>
            <person name="Jia Z."/>
            <person name="Ren Y."/>
            <person name="Tian G."/>
            <person name="Lu Y."/>
            <person name="Ruan J."/>
            <person name="Qian W."/>
            <person name="Wang M."/>
            <person name="Huang Q."/>
            <person name="Li B."/>
            <person name="Xuan Z."/>
            <person name="Cao J."/>
            <person name="Asan"/>
            <person name="Wu Z."/>
            <person name="Zhang J."/>
            <person name="Cai Q."/>
            <person name="Bai Y."/>
            <person name="Zhao B."/>
            <person name="Han Y."/>
            <person name="Li Y."/>
            <person name="Li X."/>
            <person name="Wang S."/>
            <person name="Shi Q."/>
            <person name="Liu S."/>
            <person name="Cho W.K."/>
            <person name="Kim J.Y."/>
            <person name="Xu Y."/>
            <person name="Heller-Uszynska K."/>
            <person name="Miao H."/>
            <person name="Cheng Z."/>
            <person name="Zhang S."/>
            <person name="Wu J."/>
            <person name="Yang Y."/>
            <person name="Kang H."/>
            <person name="Li M."/>
            <person name="Liang H."/>
            <person name="Ren X."/>
            <person name="Shi Z."/>
            <person name="Wen M."/>
            <person name="Jian M."/>
            <person name="Yang H."/>
            <person name="Zhang G."/>
            <person name="Yang Z."/>
            <person name="Chen R."/>
            <person name="Liu S."/>
            <person name="Li J."/>
            <person name="Ma L."/>
            <person name="Liu H."/>
            <person name="Zhou Y."/>
            <person name="Zhao J."/>
            <person name="Fang X."/>
            <person name="Li G."/>
            <person name="Fang L."/>
            <person name="Li Y."/>
            <person name="Liu D."/>
            <person name="Zheng H."/>
            <person name="Zhang Y."/>
            <person name="Qin N."/>
            <person name="Li Z."/>
            <person name="Yang G."/>
            <person name="Yang S."/>
            <person name="Bolund L."/>
            <person name="Kristiansen K."/>
            <person name="Zheng H."/>
            <person name="Li S."/>
            <person name="Zhang X."/>
            <person name="Yang H."/>
            <person name="Wang J."/>
            <person name="Sun R."/>
            <person name="Zhang B."/>
            <person name="Jiang S."/>
            <person name="Wang J."/>
            <person name="Du Y."/>
            <person name="Li S."/>
        </authorList>
    </citation>
    <scope>NUCLEOTIDE SEQUENCE [LARGE SCALE GENOMIC DNA]</scope>
    <source>
        <strain evidence="4">cv. 9930</strain>
    </source>
</reference>
<dbReference type="GO" id="GO:0009451">
    <property type="term" value="P:RNA modification"/>
    <property type="evidence" value="ECO:0007669"/>
    <property type="project" value="InterPro"/>
</dbReference>
<dbReference type="FunFam" id="1.25.40.10:FF:000158">
    <property type="entry name" value="pentatricopeptide repeat-containing protein At2g33680"/>
    <property type="match status" value="1"/>
</dbReference>
<feature type="repeat" description="PPR" evidence="2">
    <location>
        <begin position="67"/>
        <end position="101"/>
    </location>
</feature>
<dbReference type="Pfam" id="PF13041">
    <property type="entry name" value="PPR_2"/>
    <property type="match status" value="4"/>
</dbReference>
<gene>
    <name evidence="3" type="ORF">Csa_5G139590</name>
</gene>
<keyword evidence="1" id="KW-0677">Repeat</keyword>
<feature type="repeat" description="PPR" evidence="2">
    <location>
        <begin position="396"/>
        <end position="430"/>
    </location>
</feature>
<dbReference type="GO" id="GO:0003723">
    <property type="term" value="F:RNA binding"/>
    <property type="evidence" value="ECO:0007669"/>
    <property type="project" value="InterPro"/>
</dbReference>
<dbReference type="Gramene" id="KGN49881">
    <property type="protein sequence ID" value="KGN49881"/>
    <property type="gene ID" value="Csa_5G139590"/>
</dbReference>
<evidence type="ECO:0000313" key="4">
    <source>
        <dbReference type="Proteomes" id="UP000029981"/>
    </source>
</evidence>
<feature type="repeat" description="PPR" evidence="2">
    <location>
        <begin position="497"/>
        <end position="531"/>
    </location>
</feature>
<dbReference type="AlphaFoldDB" id="A0A0A0KQ79"/>
<sequence>MLRASSSLGTWKHNRWKACLELFSTLCEGLHTENSNIISTNIYISRHVRDGHLDLAQTLFNEMPVRSVVSWNIMISGYSKFGKYSEALNLASEMHCNNVKLNETTFSSLLSICAHSGCSSEGKQFHCLVLKSGLQIFERVGSALVYFYANINDISGAKQVFDELHDKNDLLWDLLLVGYVKCNLMDDALDLFMKIPTRDVVAWTTMISAYARSEHNCKRGLELFCSMRMNGEVEPNEFTFDSVVRACGRMRYLSWGKVVHGILTKYGFHFDHSVCSALILFYCQCEAIDNAKAVYDSMERPCLKASNSLLEGLIFAGRINDAEEIFCKLREKNPVSYNLMLKGYATSGRIEGSKRLFERMTHKTTSSLNTMISVYSRNGEIDKAFKLFESVKSEGDPVTWNSMISGCIQNHQHEGALKLYITMCRTSVERSRSTFSALFQACTCLEYIQLGQALHVHAIREAFDSNVYVGTSLIDMYAKCGSIYDAQTSFASVCFPNVAAFTALINGYVHHGLGIEAFSVFDEMLKHKVPPNGATLLGILSACSCAGMVKEGMTVFHSMEKCYGVIPTLEHYACVVDLLGRSGRLYEAEAFIRCMPIEADRVIWGALLNACWFWMDLELGESVAKKVLSLDPKAISAYIILSNIYAKLGKWVEKINVRRQLMSLKVKKIRGCSWIDVNNKTCVFSAGDRSHPNCNAIYSTLEHLLANVTP</sequence>
<feature type="repeat" description="PPR" evidence="2">
    <location>
        <begin position="333"/>
        <end position="367"/>
    </location>
</feature>
<dbReference type="InterPro" id="IPR011990">
    <property type="entry name" value="TPR-like_helical_dom_sf"/>
</dbReference>
<feature type="repeat" description="PPR" evidence="2">
    <location>
        <begin position="199"/>
        <end position="234"/>
    </location>
</feature>
<dbReference type="OMA" id="CWFWMDM"/>
<dbReference type="Proteomes" id="UP000029981">
    <property type="component" value="Chromosome 5"/>
</dbReference>
<dbReference type="PANTHER" id="PTHR47926">
    <property type="entry name" value="PENTATRICOPEPTIDE REPEAT-CONTAINING PROTEIN"/>
    <property type="match status" value="1"/>
</dbReference>
<evidence type="ECO:0008006" key="5">
    <source>
        <dbReference type="Google" id="ProtNLM"/>
    </source>
</evidence>
<evidence type="ECO:0000256" key="1">
    <source>
        <dbReference type="ARBA" id="ARBA00022737"/>
    </source>
</evidence>
<protein>
    <recommendedName>
        <fullName evidence="5">Pentatricopeptide repeat-containing protein</fullName>
    </recommendedName>
</protein>
<dbReference type="PANTHER" id="PTHR47926:SF347">
    <property type="entry name" value="PENTATRICOPEPTIDE REPEAT-CONTAINING PROTEIN"/>
    <property type="match status" value="1"/>
</dbReference>